<keyword evidence="8" id="KW-0288">FMN</keyword>
<evidence type="ECO:0000256" key="12">
    <source>
        <dbReference type="ARBA" id="ARBA00022777"/>
    </source>
</evidence>
<gene>
    <name evidence="20" type="ORF">ABID43_003634</name>
</gene>
<evidence type="ECO:0000256" key="8">
    <source>
        <dbReference type="ARBA" id="ARBA00022643"/>
    </source>
</evidence>
<evidence type="ECO:0000256" key="16">
    <source>
        <dbReference type="ARBA" id="ARBA00023170"/>
    </source>
</evidence>
<evidence type="ECO:0000259" key="19">
    <source>
        <dbReference type="PROSITE" id="PS50113"/>
    </source>
</evidence>
<organism evidence="20 21">
    <name type="scientific">Methylobacterium goesingense</name>
    <dbReference type="NCBI Taxonomy" id="243690"/>
    <lineage>
        <taxon>Bacteria</taxon>
        <taxon>Pseudomonadati</taxon>
        <taxon>Pseudomonadota</taxon>
        <taxon>Alphaproteobacteria</taxon>
        <taxon>Hyphomicrobiales</taxon>
        <taxon>Methylobacteriaceae</taxon>
        <taxon>Methylobacterium</taxon>
    </lineage>
</organism>
<dbReference type="InterPro" id="IPR011102">
    <property type="entry name" value="Sig_transdc_His_kinase_HWE"/>
</dbReference>
<keyword evidence="11" id="KW-0547">Nucleotide-binding</keyword>
<sequence>MSAVDRTGRFLRVNPELCRILGRPAEEVFTLGVADVTWPDDLAPSFAALGLAVETGRAASLDKRYVRPDGTLIWANSSIQRLDDRWGDIKHFLVVTADINARKVAEEALRTSEEFNRRVLASSADCVKVLDLDARLEFMSEGGMCVMEVDDFGAVAGVCWLDLWPGDHHPDALAAIEAAKRGGTGRFQGGAPTLKGSPRWWDVIVTPMAGSDGAPEKLLSISRDITAIKQAEAALRESEERFRTILNTVEAAFAIVEVKFDGDDRPVDYRFVEANPAFERQAGVNLRGKWVTEFAPDLERFWFDAYGHVAKTGEPASFENYAAAFERWFDVRAVRIGKPEERRIAILFNDVTERRSAQKALHESDTRFRALVTAGAQTVYRMSPDWQEMRALDGAGFLTDTGSPDMRWLDAYIAPEDRPGVMDAIADAIHRRDVFELEHRVRRADGSFGWVLSRAVPIFDEHGAIVEWFGAANDVTERVQAEERQEVLNHELSHRLKNTLTMVTSIARQTLRAVSDREPVEAFERRVQALASAHDLLLRTSWASASLRAVCEDVLSTTAPAGRLVLDGPDIAMGPSAALSASLLLHELATNAAKYGSLSSDAGRVEVRWYVEARSGTPDLVLHWHERGGPPVKAPTSRGFGSRLIRMGLGGAGGVEVDYAPDGVRATMRAPLHEVQRS</sequence>
<evidence type="ECO:0000313" key="20">
    <source>
        <dbReference type="EMBL" id="MET3694079.1"/>
    </source>
</evidence>
<comment type="caution">
    <text evidence="20">The sequence shown here is derived from an EMBL/GenBank/DDBJ whole genome shotgun (WGS) entry which is preliminary data.</text>
</comment>
<dbReference type="InterPro" id="IPR035965">
    <property type="entry name" value="PAS-like_dom_sf"/>
</dbReference>
<dbReference type="Pfam" id="PF08447">
    <property type="entry name" value="PAS_3"/>
    <property type="match status" value="2"/>
</dbReference>
<keyword evidence="21" id="KW-1185">Reference proteome</keyword>
<evidence type="ECO:0000256" key="4">
    <source>
        <dbReference type="ARBA" id="ARBA00022543"/>
    </source>
</evidence>
<dbReference type="SMART" id="SM00086">
    <property type="entry name" value="PAC"/>
    <property type="match status" value="3"/>
</dbReference>
<keyword evidence="4" id="KW-0600">Photoreceptor protein</keyword>
<name>A0ABV2L8X3_9HYPH</name>
<evidence type="ECO:0000256" key="15">
    <source>
        <dbReference type="ARBA" id="ARBA00023026"/>
    </source>
</evidence>
<evidence type="ECO:0000256" key="17">
    <source>
        <dbReference type="SAM" id="Coils"/>
    </source>
</evidence>
<keyword evidence="10" id="KW-0677">Repeat</keyword>
<dbReference type="Pfam" id="PF13188">
    <property type="entry name" value="PAS_8"/>
    <property type="match status" value="1"/>
</dbReference>
<feature type="domain" description="PAC" evidence="19">
    <location>
        <begin position="435"/>
        <end position="487"/>
    </location>
</feature>
<dbReference type="InterPro" id="IPR013655">
    <property type="entry name" value="PAS_fold_3"/>
</dbReference>
<dbReference type="PANTHER" id="PTHR41523">
    <property type="entry name" value="TWO-COMPONENT SYSTEM SENSOR PROTEIN"/>
    <property type="match status" value="1"/>
</dbReference>
<keyword evidence="17" id="KW-0175">Coiled coil</keyword>
<evidence type="ECO:0000256" key="7">
    <source>
        <dbReference type="ARBA" id="ARBA00022630"/>
    </source>
</evidence>
<evidence type="ECO:0000256" key="6">
    <source>
        <dbReference type="ARBA" id="ARBA00022606"/>
    </source>
</evidence>
<dbReference type="NCBIfam" id="TIGR00229">
    <property type="entry name" value="sensory_box"/>
    <property type="match status" value="3"/>
</dbReference>
<evidence type="ECO:0000256" key="1">
    <source>
        <dbReference type="ARBA" id="ARBA00000085"/>
    </source>
</evidence>
<keyword evidence="6" id="KW-0716">Sensory transduction</keyword>
<dbReference type="PANTHER" id="PTHR41523:SF8">
    <property type="entry name" value="ETHYLENE RESPONSE SENSOR PROTEIN"/>
    <property type="match status" value="1"/>
</dbReference>
<dbReference type="InterPro" id="IPR013656">
    <property type="entry name" value="PAS_4"/>
</dbReference>
<evidence type="ECO:0000256" key="2">
    <source>
        <dbReference type="ARBA" id="ARBA00012438"/>
    </source>
</evidence>
<dbReference type="EMBL" id="JBEPMM010000011">
    <property type="protein sequence ID" value="MET3694079.1"/>
    <property type="molecule type" value="Genomic_DNA"/>
</dbReference>
<evidence type="ECO:0000256" key="3">
    <source>
        <dbReference type="ARBA" id="ARBA00021740"/>
    </source>
</evidence>
<evidence type="ECO:0000256" key="14">
    <source>
        <dbReference type="ARBA" id="ARBA00022991"/>
    </source>
</evidence>
<comment type="catalytic activity">
    <reaction evidence="1">
        <text>ATP + protein L-histidine = ADP + protein N-phospho-L-histidine.</text>
        <dbReference type="EC" id="2.7.13.3"/>
    </reaction>
</comment>
<keyword evidence="9" id="KW-0808">Transferase</keyword>
<evidence type="ECO:0000259" key="18">
    <source>
        <dbReference type="PROSITE" id="PS50112"/>
    </source>
</evidence>
<keyword evidence="16" id="KW-0675">Receptor</keyword>
<dbReference type="InterPro" id="IPR000014">
    <property type="entry name" value="PAS"/>
</dbReference>
<dbReference type="SUPFAM" id="SSF55785">
    <property type="entry name" value="PYP-like sensor domain (PAS domain)"/>
    <property type="match status" value="4"/>
</dbReference>
<keyword evidence="12" id="KW-0418">Kinase</keyword>
<dbReference type="InterPro" id="IPR036890">
    <property type="entry name" value="HATPase_C_sf"/>
</dbReference>
<evidence type="ECO:0000256" key="10">
    <source>
        <dbReference type="ARBA" id="ARBA00022737"/>
    </source>
</evidence>
<dbReference type="PROSITE" id="PS50113">
    <property type="entry name" value="PAC"/>
    <property type="match status" value="3"/>
</dbReference>
<dbReference type="Pfam" id="PF07536">
    <property type="entry name" value="HWE_HK"/>
    <property type="match status" value="1"/>
</dbReference>
<keyword evidence="14" id="KW-0157">Chromophore</keyword>
<dbReference type="InterPro" id="IPR001610">
    <property type="entry name" value="PAC"/>
</dbReference>
<accession>A0ABV2L8X3</accession>
<reference evidence="20 21" key="1">
    <citation type="submission" date="2024-06" db="EMBL/GenBank/DDBJ databases">
        <title>Genomic Encyclopedia of Type Strains, Phase IV (KMG-IV): sequencing the most valuable type-strain genomes for metagenomic binning, comparative biology and taxonomic classification.</title>
        <authorList>
            <person name="Goeker M."/>
        </authorList>
    </citation>
    <scope>NUCLEOTIDE SEQUENCE [LARGE SCALE GENOMIC DNA]</scope>
    <source>
        <strain evidence="20 21">DSM 21331</strain>
    </source>
</reference>
<protein>
    <recommendedName>
        <fullName evidence="3">Blue-light-activated histidine kinase</fullName>
        <ecNumber evidence="2">2.7.13.3</ecNumber>
    </recommendedName>
</protein>
<keyword evidence="15" id="KW-0843">Virulence</keyword>
<keyword evidence="13" id="KW-0067">ATP-binding</keyword>
<evidence type="ECO:0000256" key="9">
    <source>
        <dbReference type="ARBA" id="ARBA00022679"/>
    </source>
</evidence>
<dbReference type="Proteomes" id="UP001549145">
    <property type="component" value="Unassembled WGS sequence"/>
</dbReference>
<feature type="domain" description="PAC" evidence="19">
    <location>
        <begin position="59"/>
        <end position="111"/>
    </location>
</feature>
<dbReference type="Gene3D" id="3.30.565.10">
    <property type="entry name" value="Histidine kinase-like ATPase, C-terminal domain"/>
    <property type="match status" value="1"/>
</dbReference>
<dbReference type="PROSITE" id="PS50112">
    <property type="entry name" value="PAS"/>
    <property type="match status" value="1"/>
</dbReference>
<proteinExistence type="predicted"/>
<dbReference type="SMART" id="SM00911">
    <property type="entry name" value="HWE_HK"/>
    <property type="match status" value="1"/>
</dbReference>
<evidence type="ECO:0000313" key="21">
    <source>
        <dbReference type="Proteomes" id="UP001549145"/>
    </source>
</evidence>
<feature type="domain" description="PAC" evidence="19">
    <location>
        <begin position="181"/>
        <end position="237"/>
    </location>
</feature>
<dbReference type="Pfam" id="PF08448">
    <property type="entry name" value="PAS_4"/>
    <property type="match status" value="1"/>
</dbReference>
<feature type="coiled-coil region" evidence="17">
    <location>
        <begin position="221"/>
        <end position="248"/>
    </location>
</feature>
<evidence type="ECO:0000256" key="11">
    <source>
        <dbReference type="ARBA" id="ARBA00022741"/>
    </source>
</evidence>
<dbReference type="InterPro" id="IPR000700">
    <property type="entry name" value="PAS-assoc_C"/>
</dbReference>
<evidence type="ECO:0000256" key="13">
    <source>
        <dbReference type="ARBA" id="ARBA00022840"/>
    </source>
</evidence>
<dbReference type="CDD" id="cd00130">
    <property type="entry name" value="PAS"/>
    <property type="match status" value="2"/>
</dbReference>
<dbReference type="Gene3D" id="3.30.450.20">
    <property type="entry name" value="PAS domain"/>
    <property type="match status" value="4"/>
</dbReference>
<feature type="domain" description="PAS" evidence="18">
    <location>
        <begin position="1"/>
        <end position="56"/>
    </location>
</feature>
<dbReference type="EC" id="2.7.13.3" evidence="2"/>
<keyword evidence="5" id="KW-0597">Phosphoprotein</keyword>
<keyword evidence="7" id="KW-0285">Flavoprotein</keyword>
<evidence type="ECO:0000256" key="5">
    <source>
        <dbReference type="ARBA" id="ARBA00022553"/>
    </source>
</evidence>